<evidence type="ECO:0000256" key="6">
    <source>
        <dbReference type="SAM" id="Phobius"/>
    </source>
</evidence>
<evidence type="ECO:0000259" key="7">
    <source>
        <dbReference type="PROSITE" id="PS50109"/>
    </source>
</evidence>
<keyword evidence="3" id="KW-0597">Phosphoprotein</keyword>
<dbReference type="InterPro" id="IPR003661">
    <property type="entry name" value="HisK_dim/P_dom"/>
</dbReference>
<dbReference type="SUPFAM" id="SSF48452">
    <property type="entry name" value="TPR-like"/>
    <property type="match status" value="2"/>
</dbReference>
<feature type="domain" description="Histidine kinase" evidence="7">
    <location>
        <begin position="444"/>
        <end position="672"/>
    </location>
</feature>
<dbReference type="PANTHER" id="PTHR43065:SF42">
    <property type="entry name" value="TWO-COMPONENT SENSOR PPRA"/>
    <property type="match status" value="1"/>
</dbReference>
<dbReference type="SMART" id="SM00028">
    <property type="entry name" value="TPR"/>
    <property type="match status" value="4"/>
</dbReference>
<evidence type="ECO:0000313" key="9">
    <source>
        <dbReference type="Proteomes" id="UP000291338"/>
    </source>
</evidence>
<feature type="repeat" description="TPR" evidence="4">
    <location>
        <begin position="228"/>
        <end position="261"/>
    </location>
</feature>
<dbReference type="InterPro" id="IPR011990">
    <property type="entry name" value="TPR-like_helical_dom_sf"/>
</dbReference>
<evidence type="ECO:0000256" key="2">
    <source>
        <dbReference type="ARBA" id="ARBA00012438"/>
    </source>
</evidence>
<keyword evidence="6" id="KW-0472">Membrane</keyword>
<dbReference type="InterPro" id="IPR005467">
    <property type="entry name" value="His_kinase_dom"/>
</dbReference>
<dbReference type="RefSeq" id="WP_130256689.1">
    <property type="nucleotide sequence ID" value="NZ_PPSX01000070.1"/>
</dbReference>
<feature type="repeat" description="TPR" evidence="4">
    <location>
        <begin position="188"/>
        <end position="221"/>
    </location>
</feature>
<dbReference type="PROSITE" id="PS50005">
    <property type="entry name" value="TPR"/>
    <property type="match status" value="2"/>
</dbReference>
<dbReference type="PRINTS" id="PR00344">
    <property type="entry name" value="BCTRLSENSOR"/>
</dbReference>
<dbReference type="Pfam" id="PF13424">
    <property type="entry name" value="TPR_12"/>
    <property type="match status" value="1"/>
</dbReference>
<dbReference type="InterPro" id="IPR036890">
    <property type="entry name" value="HATPase_C_sf"/>
</dbReference>
<evidence type="ECO:0000256" key="5">
    <source>
        <dbReference type="SAM" id="Coils"/>
    </source>
</evidence>
<gene>
    <name evidence="8" type="ORF">C1E23_16910</name>
</gene>
<sequence>MKRTYYAFLLLFVALYLNNGFAQIPDDEFSLLRKEISIESKKSPLAGIKKVDEILTKFNAQLAKHQQIRLLYLKSWYQISSDRIEEALSTLEQTRLLAKDITEPGILYSYYGITASAFNYIESYELALDNYMKAYKEAPLLKQPQFIQQTENNIGHVYLKLGLLDKAEYYFNRFYNHAVENNLLSQQGVGLNNLGETAFYRGDFNKAEELHQKALALRKKHGYEYHQSWSLYNLGRVYFAINELDEAEQFLNLAIERLTKQNAKSKALMPKIELARMFISQNQPLKAEKILEEVVLLSKDYKKLSTLKEALTEIATLKRLKGDFESALSSLDERNTVVQQIAERKSSIGLAHMVSQTELQTKEMALQQLEQEHQLAMSIAKSEKQIGLILLLSFMLLTSITSFFLYRLNRKKLQLQNLLTRLKRTQDKLVESEKMRAMTTLVSGMAHQLNTPLGLVITANSSLQSQVEVLTNKLSDKSLTQVQLSHFLNESNELINLSQRNSERAAEMIQTFKMMSAKLQMNERRQFEVLGFLRNKVPLIIRTYNQSIQYQITGKEIVISSYSSVLLKVINQFIENSVRHGFEEIETPLIKISVNIKLNEIEIHYSDNGVGIEQEKRSKIFDPFYTTRLSDGNLGLGLNIIYNSVVHIMHGQVECLGNDEGAHFLIVLPKNISSETVE</sequence>
<dbReference type="EC" id="2.7.13.3" evidence="2"/>
<keyword evidence="4" id="KW-0802">TPR repeat</keyword>
<keyword evidence="5" id="KW-0175">Coiled coil</keyword>
<dbReference type="Pfam" id="PF02518">
    <property type="entry name" value="HATPase_c"/>
    <property type="match status" value="1"/>
</dbReference>
<organism evidence="8 9">
    <name type="scientific">Pseudoalteromonas phenolica</name>
    <dbReference type="NCBI Taxonomy" id="161398"/>
    <lineage>
        <taxon>Bacteria</taxon>
        <taxon>Pseudomonadati</taxon>
        <taxon>Pseudomonadota</taxon>
        <taxon>Gammaproteobacteria</taxon>
        <taxon>Alteromonadales</taxon>
        <taxon>Pseudoalteromonadaceae</taxon>
        <taxon>Pseudoalteromonas</taxon>
    </lineage>
</organism>
<dbReference type="SUPFAM" id="SSF55874">
    <property type="entry name" value="ATPase domain of HSP90 chaperone/DNA topoisomerase II/histidine kinase"/>
    <property type="match status" value="1"/>
</dbReference>
<dbReference type="InterPro" id="IPR003594">
    <property type="entry name" value="HATPase_dom"/>
</dbReference>
<dbReference type="CDD" id="cd00082">
    <property type="entry name" value="HisKA"/>
    <property type="match status" value="1"/>
</dbReference>
<dbReference type="AlphaFoldDB" id="A0A4Q7IJC8"/>
<evidence type="ECO:0000313" key="8">
    <source>
        <dbReference type="EMBL" id="RZQ51950.1"/>
    </source>
</evidence>
<keyword evidence="6" id="KW-1133">Transmembrane helix</keyword>
<dbReference type="InterPro" id="IPR019734">
    <property type="entry name" value="TPR_rpt"/>
</dbReference>
<dbReference type="Gene3D" id="1.10.287.130">
    <property type="match status" value="1"/>
</dbReference>
<dbReference type="PANTHER" id="PTHR43065">
    <property type="entry name" value="SENSOR HISTIDINE KINASE"/>
    <property type="match status" value="1"/>
</dbReference>
<dbReference type="InterPro" id="IPR036097">
    <property type="entry name" value="HisK_dim/P_sf"/>
</dbReference>
<dbReference type="CDD" id="cd00075">
    <property type="entry name" value="HATPase"/>
    <property type="match status" value="1"/>
</dbReference>
<feature type="transmembrane region" description="Helical" evidence="6">
    <location>
        <begin position="386"/>
        <end position="406"/>
    </location>
</feature>
<comment type="catalytic activity">
    <reaction evidence="1">
        <text>ATP + protein L-histidine = ADP + protein N-phospho-L-histidine.</text>
        <dbReference type="EC" id="2.7.13.3"/>
    </reaction>
</comment>
<accession>A0A4Q7IJC8</accession>
<dbReference type="Gene3D" id="1.25.40.10">
    <property type="entry name" value="Tetratricopeptide repeat domain"/>
    <property type="match status" value="2"/>
</dbReference>
<feature type="coiled-coil region" evidence="5">
    <location>
        <begin position="405"/>
        <end position="435"/>
    </location>
</feature>
<comment type="caution">
    <text evidence="8">The sequence shown here is derived from an EMBL/GenBank/DDBJ whole genome shotgun (WGS) entry which is preliminary data.</text>
</comment>
<evidence type="ECO:0000256" key="3">
    <source>
        <dbReference type="ARBA" id="ARBA00022553"/>
    </source>
</evidence>
<name>A0A4Q7IJC8_9GAMM</name>
<reference evidence="8 9" key="1">
    <citation type="submission" date="2018-01" db="EMBL/GenBank/DDBJ databases">
        <title>Co-occurrence of chitin degradation, pigmentation and bioactivity in marine Pseudoalteromonas.</title>
        <authorList>
            <person name="Paulsen S."/>
            <person name="Gram L."/>
            <person name="Machado H."/>
        </authorList>
    </citation>
    <scope>NUCLEOTIDE SEQUENCE [LARGE SCALE GENOMIC DNA]</scope>
    <source>
        <strain evidence="8 9">S3898</strain>
    </source>
</reference>
<dbReference type="Proteomes" id="UP000291338">
    <property type="component" value="Unassembled WGS sequence"/>
</dbReference>
<keyword evidence="6" id="KW-0812">Transmembrane</keyword>
<dbReference type="PROSITE" id="PS50109">
    <property type="entry name" value="HIS_KIN"/>
    <property type="match status" value="1"/>
</dbReference>
<proteinExistence type="predicted"/>
<dbReference type="EMBL" id="PPSX01000070">
    <property type="protein sequence ID" value="RZQ51950.1"/>
    <property type="molecule type" value="Genomic_DNA"/>
</dbReference>
<dbReference type="SUPFAM" id="SSF47384">
    <property type="entry name" value="Homodimeric domain of signal transducing histidine kinase"/>
    <property type="match status" value="1"/>
</dbReference>
<dbReference type="SMART" id="SM00387">
    <property type="entry name" value="HATPase_c"/>
    <property type="match status" value="1"/>
</dbReference>
<dbReference type="InterPro" id="IPR004358">
    <property type="entry name" value="Sig_transdc_His_kin-like_C"/>
</dbReference>
<dbReference type="GO" id="GO:0000155">
    <property type="term" value="F:phosphorelay sensor kinase activity"/>
    <property type="evidence" value="ECO:0007669"/>
    <property type="project" value="InterPro"/>
</dbReference>
<protein>
    <recommendedName>
        <fullName evidence="2">histidine kinase</fullName>
        <ecNumber evidence="2">2.7.13.3</ecNumber>
    </recommendedName>
</protein>
<dbReference type="Gene3D" id="3.30.565.10">
    <property type="entry name" value="Histidine kinase-like ATPase, C-terminal domain"/>
    <property type="match status" value="1"/>
</dbReference>
<evidence type="ECO:0000256" key="4">
    <source>
        <dbReference type="PROSITE-ProRule" id="PRU00339"/>
    </source>
</evidence>
<evidence type="ECO:0000256" key="1">
    <source>
        <dbReference type="ARBA" id="ARBA00000085"/>
    </source>
</evidence>